<evidence type="ECO:0000256" key="2">
    <source>
        <dbReference type="SAM" id="SignalP"/>
    </source>
</evidence>
<feature type="compositionally biased region" description="Low complexity" evidence="1">
    <location>
        <begin position="74"/>
        <end position="85"/>
    </location>
</feature>
<evidence type="ECO:0000313" key="3">
    <source>
        <dbReference type="EMBL" id="RZC09723.1"/>
    </source>
</evidence>
<keyword evidence="2" id="KW-0732">Signal</keyword>
<organism evidence="3 4">
    <name type="scientific">Glycine soja</name>
    <name type="common">Wild soybean</name>
    <dbReference type="NCBI Taxonomy" id="3848"/>
    <lineage>
        <taxon>Eukaryota</taxon>
        <taxon>Viridiplantae</taxon>
        <taxon>Streptophyta</taxon>
        <taxon>Embryophyta</taxon>
        <taxon>Tracheophyta</taxon>
        <taxon>Spermatophyta</taxon>
        <taxon>Magnoliopsida</taxon>
        <taxon>eudicotyledons</taxon>
        <taxon>Gunneridae</taxon>
        <taxon>Pentapetalae</taxon>
        <taxon>rosids</taxon>
        <taxon>fabids</taxon>
        <taxon>Fabales</taxon>
        <taxon>Fabaceae</taxon>
        <taxon>Papilionoideae</taxon>
        <taxon>50 kb inversion clade</taxon>
        <taxon>NPAAA clade</taxon>
        <taxon>indigoferoid/millettioid clade</taxon>
        <taxon>Phaseoleae</taxon>
        <taxon>Glycine</taxon>
        <taxon>Glycine subgen. Soja</taxon>
    </lineage>
</organism>
<dbReference type="EMBL" id="QZWG01000006">
    <property type="protein sequence ID" value="RZC09723.1"/>
    <property type="molecule type" value="Genomic_DNA"/>
</dbReference>
<dbReference type="AlphaFoldDB" id="A0A445KGG3"/>
<feature type="region of interest" description="Disordered" evidence="1">
    <location>
        <begin position="71"/>
        <end position="104"/>
    </location>
</feature>
<feature type="chain" id="PRO_5019466877" evidence="2">
    <location>
        <begin position="38"/>
        <end position="349"/>
    </location>
</feature>
<dbReference type="Gramene" id="XM_028382376.1">
    <property type="protein sequence ID" value="XP_028238177.1"/>
    <property type="gene ID" value="LOC114417242"/>
</dbReference>
<feature type="compositionally biased region" description="Basic and acidic residues" evidence="1">
    <location>
        <begin position="311"/>
        <end position="328"/>
    </location>
</feature>
<reference evidence="3 4" key="1">
    <citation type="submission" date="2018-09" db="EMBL/GenBank/DDBJ databases">
        <title>A high-quality reference genome of wild soybean provides a powerful tool to mine soybean genomes.</title>
        <authorList>
            <person name="Xie M."/>
            <person name="Chung C.Y.L."/>
            <person name="Li M.-W."/>
            <person name="Wong F.-L."/>
            <person name="Chan T.-F."/>
            <person name="Lam H.-M."/>
        </authorList>
    </citation>
    <scope>NUCLEOTIDE SEQUENCE [LARGE SCALE GENOMIC DNA]</scope>
    <source>
        <strain evidence="4">cv. W05</strain>
        <tissue evidence="3">Hypocotyl of etiolated seedlings</tissue>
    </source>
</reference>
<protein>
    <submittedName>
        <fullName evidence="3">Uncharacterized protein</fullName>
    </submittedName>
</protein>
<feature type="region of interest" description="Disordered" evidence="1">
    <location>
        <begin position="188"/>
        <end position="331"/>
    </location>
</feature>
<sequence>MYCHPSQSTFPIPPSTILIAVTLLSLLSTFFKPQTHAKSNNIVFSSLPHQHTLKIQPFLIPPQTPMGCCFSTPTKQTQNQNNKTTQKNHHHEPPPPLEEESVKEVLSETPISKPHQVPILKPETKTLLPLIQDPPPNFEANPKAPPIEEVSEVISQLSETCSISDSFSAATTATTATATTTTVTVADKREEDEATSKIHKWDRSPSRKRPYAPGGNLACGRDWRLKSPAMRPEPSPEKKIKGGSRPIRGREIRNSGTAANRKRNVGPASLRGDAGEGSGRRSRSPACARNGKVGAGGNRKEVAPAKVVANEVEKQKNSESEEVGEKNDVVSQEECLENPHVSMECFIFL</sequence>
<accession>A0A445KGG3</accession>
<comment type="caution">
    <text evidence="3">The sequence shown here is derived from an EMBL/GenBank/DDBJ whole genome shotgun (WGS) entry which is preliminary data.</text>
</comment>
<dbReference type="PANTHER" id="PTHR33871">
    <property type="entry name" value="OS05G0503100 PROTEIN-RELATED"/>
    <property type="match status" value="1"/>
</dbReference>
<proteinExistence type="predicted"/>
<evidence type="ECO:0000256" key="1">
    <source>
        <dbReference type="SAM" id="MobiDB-lite"/>
    </source>
</evidence>
<evidence type="ECO:0000313" key="4">
    <source>
        <dbReference type="Proteomes" id="UP000289340"/>
    </source>
</evidence>
<dbReference type="PANTHER" id="PTHR33871:SF22">
    <property type="match status" value="1"/>
</dbReference>
<name>A0A445KGG3_GLYSO</name>
<keyword evidence="4" id="KW-1185">Reference proteome</keyword>
<dbReference type="Proteomes" id="UP000289340">
    <property type="component" value="Chromosome 6"/>
</dbReference>
<feature type="compositionally biased region" description="Basic and acidic residues" evidence="1">
    <location>
        <begin position="188"/>
        <end position="205"/>
    </location>
</feature>
<gene>
    <name evidence="3" type="ORF">D0Y65_016176</name>
</gene>
<feature type="signal peptide" evidence="2">
    <location>
        <begin position="1"/>
        <end position="37"/>
    </location>
</feature>